<evidence type="ECO:0000313" key="8">
    <source>
        <dbReference type="Proteomes" id="UP001153678"/>
    </source>
</evidence>
<feature type="domain" description="Protein kinase" evidence="6">
    <location>
        <begin position="1"/>
        <end position="173"/>
    </location>
</feature>
<dbReference type="AlphaFoldDB" id="A0A9W4STC0"/>
<evidence type="ECO:0000256" key="4">
    <source>
        <dbReference type="ARBA" id="ARBA00022777"/>
    </source>
</evidence>
<keyword evidence="1" id="KW-0723">Serine/threonine-protein kinase</keyword>
<dbReference type="Proteomes" id="UP001153678">
    <property type="component" value="Unassembled WGS sequence"/>
</dbReference>
<reference evidence="7" key="1">
    <citation type="submission" date="2022-08" db="EMBL/GenBank/DDBJ databases">
        <authorList>
            <person name="Kallberg Y."/>
            <person name="Tangrot J."/>
            <person name="Rosling A."/>
        </authorList>
    </citation>
    <scope>NUCLEOTIDE SEQUENCE</scope>
    <source>
        <strain evidence="7">Wild A</strain>
    </source>
</reference>
<sequence>MDVDLRTYLQLYHCQLTWNDRIKIVFYIVKALMSIHIENAVHRDLHSGNILYLQDNDYWYISDLGFCGPVDKPVRRFYGNLRYIAPEVINEKEYTKASDIYKISSGRSPFNIHENYYQLAMDILYGKRPKIIPDTLREKIGEICKSYIQHLPTKFEKDETNKLYVAPINNEFFTSKVFDFDDFSKLRNSEGQEGIS</sequence>
<accession>A0A9W4STC0</accession>
<name>A0A9W4STC0_9GLOM</name>
<comment type="caution">
    <text evidence="7">The sequence shown here is derived from an EMBL/GenBank/DDBJ whole genome shotgun (WGS) entry which is preliminary data.</text>
</comment>
<evidence type="ECO:0000313" key="7">
    <source>
        <dbReference type="EMBL" id="CAI2180864.1"/>
    </source>
</evidence>
<evidence type="ECO:0000259" key="6">
    <source>
        <dbReference type="PROSITE" id="PS50011"/>
    </source>
</evidence>
<dbReference type="PROSITE" id="PS50011">
    <property type="entry name" value="PROTEIN_KINASE_DOM"/>
    <property type="match status" value="1"/>
</dbReference>
<dbReference type="Gene3D" id="1.10.510.10">
    <property type="entry name" value="Transferase(Phosphotransferase) domain 1"/>
    <property type="match status" value="1"/>
</dbReference>
<organism evidence="7 8">
    <name type="scientific">Funneliformis geosporum</name>
    <dbReference type="NCBI Taxonomy" id="1117311"/>
    <lineage>
        <taxon>Eukaryota</taxon>
        <taxon>Fungi</taxon>
        <taxon>Fungi incertae sedis</taxon>
        <taxon>Mucoromycota</taxon>
        <taxon>Glomeromycotina</taxon>
        <taxon>Glomeromycetes</taxon>
        <taxon>Glomerales</taxon>
        <taxon>Glomeraceae</taxon>
        <taxon>Funneliformis</taxon>
    </lineage>
</organism>
<proteinExistence type="predicted"/>
<evidence type="ECO:0000256" key="5">
    <source>
        <dbReference type="ARBA" id="ARBA00022840"/>
    </source>
</evidence>
<keyword evidence="8" id="KW-1185">Reference proteome</keyword>
<dbReference type="PANTHER" id="PTHR24351">
    <property type="entry name" value="RIBOSOMAL PROTEIN S6 KINASE"/>
    <property type="match status" value="1"/>
</dbReference>
<evidence type="ECO:0000256" key="3">
    <source>
        <dbReference type="ARBA" id="ARBA00022741"/>
    </source>
</evidence>
<gene>
    <name evidence="7" type="ORF">FWILDA_LOCUS9795</name>
</gene>
<dbReference type="InterPro" id="IPR000719">
    <property type="entry name" value="Prot_kinase_dom"/>
</dbReference>
<dbReference type="SUPFAM" id="SSF56112">
    <property type="entry name" value="Protein kinase-like (PK-like)"/>
    <property type="match status" value="1"/>
</dbReference>
<protein>
    <submittedName>
        <fullName evidence="7">1762_t:CDS:1</fullName>
    </submittedName>
</protein>
<evidence type="ECO:0000256" key="1">
    <source>
        <dbReference type="ARBA" id="ARBA00022527"/>
    </source>
</evidence>
<evidence type="ECO:0000256" key="2">
    <source>
        <dbReference type="ARBA" id="ARBA00022679"/>
    </source>
</evidence>
<dbReference type="GO" id="GO:0005524">
    <property type="term" value="F:ATP binding"/>
    <property type="evidence" value="ECO:0007669"/>
    <property type="project" value="UniProtKB-KW"/>
</dbReference>
<dbReference type="OrthoDB" id="20872at2759"/>
<keyword evidence="5" id="KW-0067">ATP-binding</keyword>
<keyword evidence="3" id="KW-0547">Nucleotide-binding</keyword>
<dbReference type="InterPro" id="IPR011009">
    <property type="entry name" value="Kinase-like_dom_sf"/>
</dbReference>
<keyword evidence="4" id="KW-0418">Kinase</keyword>
<dbReference type="Pfam" id="PF00069">
    <property type="entry name" value="Pkinase"/>
    <property type="match status" value="1"/>
</dbReference>
<dbReference type="EMBL" id="CAMKVN010002390">
    <property type="protein sequence ID" value="CAI2180864.1"/>
    <property type="molecule type" value="Genomic_DNA"/>
</dbReference>
<dbReference type="GO" id="GO:0004674">
    <property type="term" value="F:protein serine/threonine kinase activity"/>
    <property type="evidence" value="ECO:0007669"/>
    <property type="project" value="UniProtKB-KW"/>
</dbReference>
<keyword evidence="2" id="KW-0808">Transferase</keyword>